<evidence type="ECO:0000313" key="2">
    <source>
        <dbReference type="Proteomes" id="UP000019109"/>
    </source>
</evidence>
<dbReference type="Proteomes" id="UP000019109">
    <property type="component" value="Unassembled WGS sequence"/>
</dbReference>
<sequence length="92" mass="10527">MLTIAYIKSLAKACGFSAVQEKNDAVILQYSENTIINFEILGKLMDKYRRKLLFSASNKPYITFKITGVKREDLLEIIKILLQDIKKLQEGS</sequence>
<dbReference type="InterPro" id="IPR037235">
    <property type="entry name" value="TRCF-like_C_D7"/>
</dbReference>
<keyword evidence="2" id="KW-1185">Reference proteome</keyword>
<dbReference type="EMBL" id="BAVR01000005">
    <property type="protein sequence ID" value="GAE87235.1"/>
    <property type="molecule type" value="Genomic_DNA"/>
</dbReference>
<evidence type="ECO:0000313" key="1">
    <source>
        <dbReference type="EMBL" id="GAE87235.1"/>
    </source>
</evidence>
<gene>
    <name evidence="1" type="ORF">JCM21531_588</name>
</gene>
<protein>
    <submittedName>
        <fullName evidence="1">Transcription-repair coupling factor</fullName>
    </submittedName>
</protein>
<accession>W4V167</accession>
<dbReference type="AlphaFoldDB" id="W4V167"/>
<dbReference type="SUPFAM" id="SSF143517">
    <property type="entry name" value="TRCF domain-like"/>
    <property type="match status" value="1"/>
</dbReference>
<comment type="caution">
    <text evidence="1">The sequence shown here is derived from an EMBL/GenBank/DDBJ whole genome shotgun (WGS) entry which is preliminary data.</text>
</comment>
<name>W4V167_9FIRM</name>
<dbReference type="STRING" id="1294263.JCM21531_588"/>
<proteinExistence type="predicted"/>
<organism evidence="1 2">
    <name type="scientific">Acetivibrio straminisolvens JCM 21531</name>
    <dbReference type="NCBI Taxonomy" id="1294263"/>
    <lineage>
        <taxon>Bacteria</taxon>
        <taxon>Bacillati</taxon>
        <taxon>Bacillota</taxon>
        <taxon>Clostridia</taxon>
        <taxon>Eubacteriales</taxon>
        <taxon>Oscillospiraceae</taxon>
        <taxon>Acetivibrio</taxon>
    </lineage>
</organism>
<reference evidence="1" key="1">
    <citation type="journal article" date="2014" name="Genome Announc.">
        <title>Draft Genome Sequence of Clostridium straminisolvens Strain JCM 21531T, Isolated from a Cellulose-Degrading Bacterial Community.</title>
        <authorList>
            <person name="Yuki M."/>
            <person name="Oshima K."/>
            <person name="Suda W."/>
            <person name="Sakamoto M."/>
            <person name="Kitamura K."/>
            <person name="Iida T."/>
            <person name="Hattori M."/>
            <person name="Ohkuma M."/>
        </authorList>
    </citation>
    <scope>NUCLEOTIDE SEQUENCE [LARGE SCALE GENOMIC DNA]</scope>
    <source>
        <strain evidence="1">JCM 21531</strain>
    </source>
</reference>
<dbReference type="Gene3D" id="3.90.1150.50">
    <property type="entry name" value="Transcription-repair-coupling factor, D7 domain"/>
    <property type="match status" value="1"/>
</dbReference>